<comment type="caution">
    <text evidence="1">The sequence shown here is derived from an EMBL/GenBank/DDBJ whole genome shotgun (WGS) entry which is preliminary data.</text>
</comment>
<proteinExistence type="predicted"/>
<protein>
    <submittedName>
        <fullName evidence="1">Uncharacterized protein</fullName>
    </submittedName>
</protein>
<evidence type="ECO:0000313" key="1">
    <source>
        <dbReference type="EMBL" id="PZW25323.1"/>
    </source>
</evidence>
<gene>
    <name evidence="1" type="ORF">EI42_04375</name>
</gene>
<dbReference type="Proteomes" id="UP000248806">
    <property type="component" value="Unassembled WGS sequence"/>
</dbReference>
<evidence type="ECO:0000313" key="2">
    <source>
        <dbReference type="Proteomes" id="UP000248806"/>
    </source>
</evidence>
<dbReference type="AlphaFoldDB" id="A0A326U3H6"/>
<name>A0A326U3H6_THEHA</name>
<reference evidence="1 2" key="1">
    <citation type="submission" date="2018-06" db="EMBL/GenBank/DDBJ databases">
        <title>Genomic Encyclopedia of Archaeal and Bacterial Type Strains, Phase II (KMG-II): from individual species to whole genera.</title>
        <authorList>
            <person name="Goeker M."/>
        </authorList>
    </citation>
    <scope>NUCLEOTIDE SEQUENCE [LARGE SCALE GENOMIC DNA]</scope>
    <source>
        <strain evidence="1 2">ATCC BAA-1881</strain>
    </source>
</reference>
<accession>A0A326U3H6</accession>
<dbReference type="EMBL" id="QKUF01000019">
    <property type="protein sequence ID" value="PZW25323.1"/>
    <property type="molecule type" value="Genomic_DNA"/>
</dbReference>
<organism evidence="1 2">
    <name type="scientific">Thermosporothrix hazakensis</name>
    <dbReference type="NCBI Taxonomy" id="644383"/>
    <lineage>
        <taxon>Bacteria</taxon>
        <taxon>Bacillati</taxon>
        <taxon>Chloroflexota</taxon>
        <taxon>Ktedonobacteria</taxon>
        <taxon>Ktedonobacterales</taxon>
        <taxon>Thermosporotrichaceae</taxon>
        <taxon>Thermosporothrix</taxon>
    </lineage>
</organism>
<sequence>MVMLGLLSDHLFGFVESVGSQQIVDQPHQFTSCKRKDTFFGVFRRIRFLEAVVLCKCDVVHLDTLCGFREVVLQVAVTRLNNVMRCRPTQVSDNPATDAVGNDSRTRSTDGCRGALLWAKRTLASRLPRISSCARVAP</sequence>
<keyword evidence="2" id="KW-1185">Reference proteome</keyword>